<organism evidence="1 2">
    <name type="scientific">Purpureocillium takamizusanense</name>
    <dbReference type="NCBI Taxonomy" id="2060973"/>
    <lineage>
        <taxon>Eukaryota</taxon>
        <taxon>Fungi</taxon>
        <taxon>Dikarya</taxon>
        <taxon>Ascomycota</taxon>
        <taxon>Pezizomycotina</taxon>
        <taxon>Sordariomycetes</taxon>
        <taxon>Hypocreomycetidae</taxon>
        <taxon>Hypocreales</taxon>
        <taxon>Ophiocordycipitaceae</taxon>
        <taxon>Purpureocillium</taxon>
    </lineage>
</organism>
<protein>
    <submittedName>
        <fullName evidence="1">Uncharacterized protein</fullName>
    </submittedName>
</protein>
<keyword evidence="2" id="KW-1185">Reference proteome</keyword>
<gene>
    <name evidence="1" type="ORF">JDV02_004107</name>
</gene>
<evidence type="ECO:0000313" key="1">
    <source>
        <dbReference type="EMBL" id="UNI17788.1"/>
    </source>
</evidence>
<dbReference type="OrthoDB" id="5220127at2759"/>
<dbReference type="AlphaFoldDB" id="A0A9Q8QE28"/>
<proteinExistence type="predicted"/>
<dbReference type="EMBL" id="CP086356">
    <property type="protein sequence ID" value="UNI17788.1"/>
    <property type="molecule type" value="Genomic_DNA"/>
</dbReference>
<dbReference type="KEGG" id="ptkz:JDV02_004107"/>
<dbReference type="Proteomes" id="UP000829364">
    <property type="component" value="Chromosome 3"/>
</dbReference>
<evidence type="ECO:0000313" key="2">
    <source>
        <dbReference type="Proteomes" id="UP000829364"/>
    </source>
</evidence>
<reference evidence="1" key="1">
    <citation type="submission" date="2021-11" db="EMBL/GenBank/DDBJ databases">
        <title>Purpureocillium_takamizusanense_genome.</title>
        <authorList>
            <person name="Nguyen N.-H."/>
        </authorList>
    </citation>
    <scope>NUCLEOTIDE SEQUENCE</scope>
    <source>
        <strain evidence="1">PT3</strain>
    </source>
</reference>
<dbReference type="GeneID" id="72066062"/>
<name>A0A9Q8QE28_9HYPO</name>
<accession>A0A9Q8QE28</accession>
<sequence length="160" mass="16507">MCQWSVLHHHHIPPCPRPLTSASHYLYCPDAVIDPSTGEPAAPCTNVVFTPVAAAEGTATTTTTATATTANTAAITIAAAGWAWHGEAAAEPPSCCSLGKCLISVECSTGACRVEDLGGRWACCACGRGGNAYTTCTNRKVGSPDTFCYHNVCAACTADR</sequence>
<dbReference type="RefSeq" id="XP_047841269.1">
    <property type="nucleotide sequence ID" value="XM_047985292.1"/>
</dbReference>